<feature type="binding site" evidence="5">
    <location>
        <begin position="24"/>
        <end position="31"/>
    </location>
    <ligand>
        <name>ATP</name>
        <dbReference type="ChEBI" id="CHEBI:30616"/>
    </ligand>
</feature>
<dbReference type="GO" id="GO:0005829">
    <property type="term" value="C:cytosol"/>
    <property type="evidence" value="ECO:0007669"/>
    <property type="project" value="TreeGrafter"/>
</dbReference>
<evidence type="ECO:0000256" key="3">
    <source>
        <dbReference type="ARBA" id="ARBA00022806"/>
    </source>
</evidence>
<keyword evidence="2 5" id="KW-0378">Hydrolase</keyword>
<protein>
    <recommendedName>
        <fullName evidence="6">UvrD-like helicase ATP-binding domain-containing protein</fullName>
    </recommendedName>
</protein>
<accession>A0A6N3X8C7</accession>
<dbReference type="InterPro" id="IPR000212">
    <property type="entry name" value="DNA_helicase_UvrD/REP"/>
</dbReference>
<dbReference type="EMBL" id="JXUO01000183">
    <property type="protein sequence ID" value="KKZ14163.1"/>
    <property type="molecule type" value="Genomic_DNA"/>
</dbReference>
<dbReference type="PROSITE" id="PS51198">
    <property type="entry name" value="UVRD_HELICASE_ATP_BIND"/>
    <property type="match status" value="1"/>
</dbReference>
<dbReference type="Pfam" id="PF00580">
    <property type="entry name" value="UvrD-helicase"/>
    <property type="match status" value="1"/>
</dbReference>
<dbReference type="Gene3D" id="3.40.50.300">
    <property type="entry name" value="P-loop containing nucleotide triphosphate hydrolases"/>
    <property type="match status" value="2"/>
</dbReference>
<evidence type="ECO:0000313" key="8">
    <source>
        <dbReference type="Proteomes" id="UP000035054"/>
    </source>
</evidence>
<evidence type="ECO:0000256" key="4">
    <source>
        <dbReference type="ARBA" id="ARBA00022840"/>
    </source>
</evidence>
<dbReference type="SUPFAM" id="SSF52540">
    <property type="entry name" value="P-loop containing nucleoside triphosphate hydrolases"/>
    <property type="match status" value="1"/>
</dbReference>
<dbReference type="Proteomes" id="UP000035054">
    <property type="component" value="Unassembled WGS sequence"/>
</dbReference>
<dbReference type="GO" id="GO:0016787">
    <property type="term" value="F:hydrolase activity"/>
    <property type="evidence" value="ECO:0007669"/>
    <property type="project" value="UniProtKB-UniRule"/>
</dbReference>
<evidence type="ECO:0000259" key="6">
    <source>
        <dbReference type="PROSITE" id="PS51198"/>
    </source>
</evidence>
<evidence type="ECO:0000256" key="5">
    <source>
        <dbReference type="PROSITE-ProRule" id="PRU00560"/>
    </source>
</evidence>
<dbReference type="GO" id="GO:0003677">
    <property type="term" value="F:DNA binding"/>
    <property type="evidence" value="ECO:0007669"/>
    <property type="project" value="InterPro"/>
</dbReference>
<feature type="domain" description="UvrD-like helicase ATP-binding" evidence="6">
    <location>
        <begin position="3"/>
        <end position="437"/>
    </location>
</feature>
<dbReference type="InterPro" id="IPR027417">
    <property type="entry name" value="P-loop_NTPase"/>
</dbReference>
<feature type="non-terminal residue" evidence="7">
    <location>
        <position position="437"/>
    </location>
</feature>
<dbReference type="GO" id="GO:0043138">
    <property type="term" value="F:3'-5' DNA helicase activity"/>
    <property type="evidence" value="ECO:0007669"/>
    <property type="project" value="TreeGrafter"/>
</dbReference>
<reference evidence="7 8" key="1">
    <citation type="submission" date="2015-01" db="EMBL/GenBank/DDBJ databases">
        <title>Lifestyle Evolution in Cyanobacterial Symbionts of Sponges.</title>
        <authorList>
            <person name="Burgsdorf I."/>
            <person name="Slaby B.M."/>
            <person name="Handley K.M."/>
            <person name="Haber M."/>
            <person name="Blom J."/>
            <person name="Marshall C.W."/>
            <person name="Gilbert J.A."/>
            <person name="Hentschel U."/>
            <person name="Steindler L."/>
        </authorList>
    </citation>
    <scope>NUCLEOTIDE SEQUENCE [LARGE SCALE GENOMIC DNA]</scope>
    <source>
        <strain evidence="7">142</strain>
    </source>
</reference>
<dbReference type="PANTHER" id="PTHR11070">
    <property type="entry name" value="UVRD / RECB / PCRA DNA HELICASE FAMILY MEMBER"/>
    <property type="match status" value="1"/>
</dbReference>
<sequence>MSLDPATARQIQASQPTRSTWLAANAGSGKTRVLTNRVARLLLSGARPEQILCLTYTKAAAAEMQNRLFRTLGGWAMLPDSALRQALGTLGEATLTPGQLRRARTLFACAIETPGGLQIQTIHAFCARLLRRFPLEAGVSPQFEEMDDQAAARLTHQVIHHMAEGKQAPLLDGFAAQLSGEDSLGNLILQVAKNREAFQQLPLPWPQVLEIFSLPPAITEQALVDQVFQPGDLELLAQLRAKLEGSSTRDQSAAKKLASLAIANPTVADMALLEGVVLTGATSRKPYAAKTGVFPTKALRKTIPSLIPPLEALMVRVEQARPQRLGLAAARRSMALHQFAAAFLPIYAHEKQRRGWLDFDDLIQTSRFLLRDSSVADWVLFRLDRGVDHILVDEAQDTSPKQWDVIEKLTQEFSSGEGARDLQRTIFVVGDKKQSIY</sequence>
<organism evidence="7 8">
    <name type="scientific">Candidatus Synechococcus spongiarum 142</name>
    <dbReference type="NCBI Taxonomy" id="1608213"/>
    <lineage>
        <taxon>Bacteria</taxon>
        <taxon>Bacillati</taxon>
        <taxon>Cyanobacteriota</taxon>
        <taxon>Cyanophyceae</taxon>
        <taxon>Synechococcales</taxon>
        <taxon>Synechococcaceae</taxon>
        <taxon>Synechococcus</taxon>
    </lineage>
</organism>
<evidence type="ECO:0000313" key="7">
    <source>
        <dbReference type="EMBL" id="KKZ14163.1"/>
    </source>
</evidence>
<evidence type="ECO:0000256" key="2">
    <source>
        <dbReference type="ARBA" id="ARBA00022801"/>
    </source>
</evidence>
<comment type="caution">
    <text evidence="7">The sequence shown here is derived from an EMBL/GenBank/DDBJ whole genome shotgun (WGS) entry which is preliminary data.</text>
</comment>
<dbReference type="InterPro" id="IPR014016">
    <property type="entry name" value="UvrD-like_ATP-bd"/>
</dbReference>
<name>A0A6N3X8C7_9SYNE</name>
<evidence type="ECO:0000256" key="1">
    <source>
        <dbReference type="ARBA" id="ARBA00022741"/>
    </source>
</evidence>
<keyword evidence="4 5" id="KW-0067">ATP-binding</keyword>
<dbReference type="PANTHER" id="PTHR11070:SF2">
    <property type="entry name" value="ATP-DEPENDENT DNA HELICASE SRS2"/>
    <property type="match status" value="1"/>
</dbReference>
<keyword evidence="3 5" id="KW-0347">Helicase</keyword>
<dbReference type="AlphaFoldDB" id="A0A6N3X8C7"/>
<dbReference type="GO" id="GO:0005524">
    <property type="term" value="F:ATP binding"/>
    <property type="evidence" value="ECO:0007669"/>
    <property type="project" value="UniProtKB-UniRule"/>
</dbReference>
<dbReference type="GO" id="GO:0000725">
    <property type="term" value="P:recombinational repair"/>
    <property type="evidence" value="ECO:0007669"/>
    <property type="project" value="TreeGrafter"/>
</dbReference>
<gene>
    <name evidence="7" type="ORF">TH68_05585</name>
</gene>
<keyword evidence="1 5" id="KW-0547">Nucleotide-binding</keyword>
<dbReference type="GO" id="GO:0033202">
    <property type="term" value="C:DNA helicase complex"/>
    <property type="evidence" value="ECO:0007669"/>
    <property type="project" value="TreeGrafter"/>
</dbReference>
<proteinExistence type="predicted"/>